<dbReference type="InterPro" id="IPR011330">
    <property type="entry name" value="Glyco_hydro/deAcase_b/a-brl"/>
</dbReference>
<dbReference type="Proteomes" id="UP001501578">
    <property type="component" value="Unassembled WGS sequence"/>
</dbReference>
<protein>
    <recommendedName>
        <fullName evidence="3">NodB homology domain-containing protein</fullName>
    </recommendedName>
</protein>
<dbReference type="Gene3D" id="3.20.20.370">
    <property type="entry name" value="Glycoside hydrolase/deacetylase"/>
    <property type="match status" value="1"/>
</dbReference>
<dbReference type="InterPro" id="IPR050248">
    <property type="entry name" value="Polysacc_deacetylase_ArnD"/>
</dbReference>
<organism evidence="4 5">
    <name type="scientific">Nonomuraea longicatena</name>
    <dbReference type="NCBI Taxonomy" id="83682"/>
    <lineage>
        <taxon>Bacteria</taxon>
        <taxon>Bacillati</taxon>
        <taxon>Actinomycetota</taxon>
        <taxon>Actinomycetes</taxon>
        <taxon>Streptosporangiales</taxon>
        <taxon>Streptosporangiaceae</taxon>
        <taxon>Nonomuraea</taxon>
    </lineage>
</organism>
<dbReference type="PANTHER" id="PTHR10587">
    <property type="entry name" value="GLYCOSYL TRANSFERASE-RELATED"/>
    <property type="match status" value="1"/>
</dbReference>
<evidence type="ECO:0000313" key="4">
    <source>
        <dbReference type="EMBL" id="GAA0922312.1"/>
    </source>
</evidence>
<proteinExistence type="predicted"/>
<evidence type="ECO:0000259" key="3">
    <source>
        <dbReference type="PROSITE" id="PS51677"/>
    </source>
</evidence>
<gene>
    <name evidence="4" type="ORF">GCM10009560_21610</name>
</gene>
<feature type="domain" description="NodB homology" evidence="3">
    <location>
        <begin position="67"/>
        <end position="243"/>
    </location>
</feature>
<dbReference type="RefSeq" id="WP_343949609.1">
    <property type="nucleotide sequence ID" value="NZ_BAAAHQ010000008.1"/>
</dbReference>
<dbReference type="InterPro" id="IPR002509">
    <property type="entry name" value="NODB_dom"/>
</dbReference>
<dbReference type="PROSITE" id="PS51677">
    <property type="entry name" value="NODB"/>
    <property type="match status" value="1"/>
</dbReference>
<comment type="caution">
    <text evidence="4">The sequence shown here is derived from an EMBL/GenBank/DDBJ whole genome shotgun (WGS) entry which is preliminary data.</text>
</comment>
<evidence type="ECO:0000313" key="5">
    <source>
        <dbReference type="Proteomes" id="UP001501578"/>
    </source>
</evidence>
<evidence type="ECO:0000256" key="2">
    <source>
        <dbReference type="ARBA" id="ARBA00022801"/>
    </source>
</evidence>
<dbReference type="Pfam" id="PF01522">
    <property type="entry name" value="Polysacc_deac_1"/>
    <property type="match status" value="1"/>
</dbReference>
<keyword evidence="2" id="KW-0378">Hydrolase</keyword>
<name>A0ABN1P4X7_9ACTN</name>
<dbReference type="PANTHER" id="PTHR10587:SF133">
    <property type="entry name" value="CHITIN DEACETYLASE 1-RELATED"/>
    <property type="match status" value="1"/>
</dbReference>
<dbReference type="EMBL" id="BAAAHQ010000008">
    <property type="protein sequence ID" value="GAA0922312.1"/>
    <property type="molecule type" value="Genomic_DNA"/>
</dbReference>
<keyword evidence="5" id="KW-1185">Reference proteome</keyword>
<reference evidence="4 5" key="1">
    <citation type="journal article" date="2019" name="Int. J. Syst. Evol. Microbiol.">
        <title>The Global Catalogue of Microorganisms (GCM) 10K type strain sequencing project: providing services to taxonomists for standard genome sequencing and annotation.</title>
        <authorList>
            <consortium name="The Broad Institute Genomics Platform"/>
            <consortium name="The Broad Institute Genome Sequencing Center for Infectious Disease"/>
            <person name="Wu L."/>
            <person name="Ma J."/>
        </authorList>
    </citation>
    <scope>NUCLEOTIDE SEQUENCE [LARGE SCALE GENOMIC DNA]</scope>
    <source>
        <strain evidence="4 5">JCM 11136</strain>
    </source>
</reference>
<sequence length="263" mass="29433">MRAWAVPLALLLVAGCGEVRPVATVPRPLPVTVRASQVVEPAVLARKLAAMQPDWPRGPRVDCRRAKCVALTFDDGPGDHTARLLDMLRRRGARATFFVVGQMVVADREHNLRHMLLDGHELGNHSWSHEQLTALSPLGLKFQLKQTQAVVERMTGVRMYLMRPPYGSTDGRVADETRREGLAQILWNVDTFDWRDRSASLVAERAIKAGPGSIVLMHDIHRTTVDAMPRILEVLSRRGFAFVTISELYGKHPPAPGRKYTER</sequence>
<accession>A0ABN1P4X7</accession>
<evidence type="ECO:0000256" key="1">
    <source>
        <dbReference type="ARBA" id="ARBA00022723"/>
    </source>
</evidence>
<keyword evidence="1" id="KW-0479">Metal-binding</keyword>
<dbReference type="SUPFAM" id="SSF88713">
    <property type="entry name" value="Glycoside hydrolase/deacetylase"/>
    <property type="match status" value="1"/>
</dbReference>
<dbReference type="PROSITE" id="PS51257">
    <property type="entry name" value="PROKAR_LIPOPROTEIN"/>
    <property type="match status" value="1"/>
</dbReference>